<evidence type="ECO:0000313" key="3">
    <source>
        <dbReference type="Proteomes" id="UP000192660"/>
    </source>
</evidence>
<dbReference type="InterPro" id="IPR001633">
    <property type="entry name" value="EAL_dom"/>
</dbReference>
<feature type="domain" description="EAL" evidence="1">
    <location>
        <begin position="4"/>
        <end position="228"/>
    </location>
</feature>
<dbReference type="SUPFAM" id="SSF141868">
    <property type="entry name" value="EAL domain-like"/>
    <property type="match status" value="1"/>
</dbReference>
<dbReference type="AlphaFoldDB" id="A0A1W1WPJ7"/>
<gene>
    <name evidence="2" type="ORF">SAMN00768000_3694</name>
</gene>
<dbReference type="OrthoDB" id="9805474at2"/>
<dbReference type="GO" id="GO:0071111">
    <property type="term" value="F:cyclic-guanylate-specific phosphodiesterase activity"/>
    <property type="evidence" value="ECO:0007669"/>
    <property type="project" value="InterPro"/>
</dbReference>
<dbReference type="SMART" id="SM00052">
    <property type="entry name" value="EAL"/>
    <property type="match status" value="1"/>
</dbReference>
<dbReference type="RefSeq" id="WP_084662217.1">
    <property type="nucleotide sequence ID" value="NZ_FWWY01000002.1"/>
</dbReference>
<reference evidence="3" key="1">
    <citation type="submission" date="2017-04" db="EMBL/GenBank/DDBJ databases">
        <authorList>
            <person name="Varghese N."/>
            <person name="Submissions S."/>
        </authorList>
    </citation>
    <scope>NUCLEOTIDE SEQUENCE [LARGE SCALE GENOMIC DNA]</scope>
    <source>
        <strain evidence="3">DSM 9293</strain>
    </source>
</reference>
<accession>A0A1W1WPJ7</accession>
<proteinExistence type="predicted"/>
<dbReference type="PANTHER" id="PTHR33121:SF70">
    <property type="entry name" value="SIGNALING PROTEIN YKOW"/>
    <property type="match status" value="1"/>
</dbReference>
<sequence>MTPSPVSVADAWTRPLFLVWQPIWTPQPPTRPVGEILTRIRPPQPEWALSPLAWWRMAATLGPHLVAQLDQWVWQTVARHQIPGHWHINLWPHTVMTQAAWIAQQPTAGLVLETTEQWPWSARLWDTLYDVWMSRQGRVMLDDWTDDTVVPAYRGLHGLKIDQTVWHDEPFTAAFISRWTDFVARCHDHGLIVIAEGIETPEQRDIALQCGCDGLQGFLWGQPQVWPQRTDDAEGFVIPQ</sequence>
<dbReference type="EMBL" id="FWWY01000002">
    <property type="protein sequence ID" value="SMC08156.1"/>
    <property type="molecule type" value="Genomic_DNA"/>
</dbReference>
<dbReference type="InterPro" id="IPR050706">
    <property type="entry name" value="Cyclic-di-GMP_PDE-like"/>
</dbReference>
<evidence type="ECO:0000313" key="2">
    <source>
        <dbReference type="EMBL" id="SMC08156.1"/>
    </source>
</evidence>
<dbReference type="PANTHER" id="PTHR33121">
    <property type="entry name" value="CYCLIC DI-GMP PHOSPHODIESTERASE PDEF"/>
    <property type="match status" value="1"/>
</dbReference>
<dbReference type="Proteomes" id="UP000192660">
    <property type="component" value="Unassembled WGS sequence"/>
</dbReference>
<dbReference type="InterPro" id="IPR035919">
    <property type="entry name" value="EAL_sf"/>
</dbReference>
<evidence type="ECO:0000259" key="1">
    <source>
        <dbReference type="SMART" id="SM00052"/>
    </source>
</evidence>
<organism evidence="2 3">
    <name type="scientific">Sulfobacillus thermosulfidooxidans (strain DSM 9293 / VKM B-1269 / AT-1)</name>
    <dbReference type="NCBI Taxonomy" id="929705"/>
    <lineage>
        <taxon>Bacteria</taxon>
        <taxon>Bacillati</taxon>
        <taxon>Bacillota</taxon>
        <taxon>Clostridia</taxon>
        <taxon>Eubacteriales</taxon>
        <taxon>Clostridiales Family XVII. Incertae Sedis</taxon>
        <taxon>Sulfobacillus</taxon>
    </lineage>
</organism>
<name>A0A1W1WPJ7_SULTA</name>
<dbReference type="Gene3D" id="3.20.20.450">
    <property type="entry name" value="EAL domain"/>
    <property type="match status" value="1"/>
</dbReference>
<protein>
    <submittedName>
        <fullName evidence="2">EAL domain, c-di-GMP-specific phosphodiesterase class I (Or its enzymatically inactive variant)</fullName>
    </submittedName>
</protein>
<dbReference type="Pfam" id="PF00563">
    <property type="entry name" value="EAL"/>
    <property type="match status" value="1"/>
</dbReference>
<keyword evidence="3" id="KW-1185">Reference proteome</keyword>